<protein>
    <submittedName>
        <fullName evidence="1">Uncharacterized protein</fullName>
    </submittedName>
</protein>
<gene>
    <name evidence="1" type="ORF">PFCIRM138_00100</name>
</gene>
<proteinExistence type="predicted"/>
<name>A0A068VTF5_PROFF</name>
<sequence>MGFELGGRLVADR</sequence>
<accession>A0A068VTF5</accession>
<reference evidence="1" key="1">
    <citation type="submission" date="2014-08" db="EMBL/GenBank/DDBJ databases">
        <authorList>
            <person name="Falentin Helene"/>
        </authorList>
    </citation>
    <scope>NUCLEOTIDE SEQUENCE</scope>
</reference>
<dbReference type="EMBL" id="LM676382">
    <property type="protein sequence ID" value="CEP25740.1"/>
    <property type="molecule type" value="Genomic_DNA"/>
</dbReference>
<evidence type="ECO:0000313" key="1">
    <source>
        <dbReference type="EMBL" id="CEP25740.1"/>
    </source>
</evidence>
<organism evidence="1">
    <name type="scientific">Propionibacterium freudenreichii subsp. freudenreichii</name>
    <dbReference type="NCBI Taxonomy" id="66712"/>
    <lineage>
        <taxon>Bacteria</taxon>
        <taxon>Bacillati</taxon>
        <taxon>Actinomycetota</taxon>
        <taxon>Actinomycetes</taxon>
        <taxon>Propionibacteriales</taxon>
        <taxon>Propionibacteriaceae</taxon>
        <taxon>Propionibacterium</taxon>
    </lineage>
</organism>